<gene>
    <name evidence="1" type="ordered locus">Plabr_0215</name>
</gene>
<dbReference type="Proteomes" id="UP000006860">
    <property type="component" value="Chromosome"/>
</dbReference>
<sequence>MSRTIQHASTDQDVILTICNSDGTPKEDVVYNSSGIALWYRRQGGSKVAITPATLASLTTSHTDGGFLHIDDGQYRLDVPDAAFASGATHVTVGGTVDDGVILPVTVALVAYDPQSVRVGAAAAGAQMDLVNAPNSTAVSAIQSGLSTFDPSTDEVDANVVSIEDTDATDYFTAMIAGIWGYLAASASTVGSIGKLIVDRMPVLLRLDDTMEDDGGGTYRFTEDALAEAPTGSGGGSGDISVTITPVRGRVGAGVKQGERLTIYLDGKGTVNVTRYDGNGDQLEWPDSEFVFAVGRIESDQTETFLFSVPDSSISVSGDNLTLTADWESGDIGNDPTTISRDWRWSVREADDDDEVLVTGPCSIEYAP</sequence>
<dbReference type="RefSeq" id="WP_013626588.1">
    <property type="nucleotide sequence ID" value="NC_015174.1"/>
</dbReference>
<dbReference type="AlphaFoldDB" id="F0SNL0"/>
<keyword evidence="2" id="KW-1185">Reference proteome</keyword>
<dbReference type="OrthoDB" id="231118at2"/>
<dbReference type="STRING" id="756272.Plabr_0215"/>
<reference evidence="2" key="1">
    <citation type="submission" date="2011-02" db="EMBL/GenBank/DDBJ databases">
        <title>The complete genome of Planctomyces brasiliensis DSM 5305.</title>
        <authorList>
            <person name="Lucas S."/>
            <person name="Copeland A."/>
            <person name="Lapidus A."/>
            <person name="Bruce D."/>
            <person name="Goodwin L."/>
            <person name="Pitluck S."/>
            <person name="Kyrpides N."/>
            <person name="Mavromatis K."/>
            <person name="Pagani I."/>
            <person name="Ivanova N."/>
            <person name="Ovchinnikova G."/>
            <person name="Lu M."/>
            <person name="Detter J.C."/>
            <person name="Han C."/>
            <person name="Land M."/>
            <person name="Hauser L."/>
            <person name="Markowitz V."/>
            <person name="Cheng J.-F."/>
            <person name="Hugenholtz P."/>
            <person name="Woyke T."/>
            <person name="Wu D."/>
            <person name="Tindall B."/>
            <person name="Pomrenke H.G."/>
            <person name="Brambilla E."/>
            <person name="Klenk H.-P."/>
            <person name="Eisen J.A."/>
        </authorList>
    </citation>
    <scope>NUCLEOTIDE SEQUENCE [LARGE SCALE GENOMIC DNA]</scope>
    <source>
        <strain evidence="2">ATCC 49424 / DSM 5305 / JCM 21570 / NBRC 103401 / IFAM 1448</strain>
    </source>
</reference>
<dbReference type="HOGENOM" id="CLU_752025_0_0_0"/>
<proteinExistence type="predicted"/>
<dbReference type="EMBL" id="CP002546">
    <property type="protein sequence ID" value="ADY57844.1"/>
    <property type="molecule type" value="Genomic_DNA"/>
</dbReference>
<evidence type="ECO:0000313" key="1">
    <source>
        <dbReference type="EMBL" id="ADY57844.1"/>
    </source>
</evidence>
<protein>
    <submittedName>
        <fullName evidence="1">Uncharacterized protein</fullName>
    </submittedName>
</protein>
<organism evidence="1 2">
    <name type="scientific">Rubinisphaera brasiliensis (strain ATCC 49424 / DSM 5305 / JCM 21570 / IAM 15109 / NBRC 103401 / IFAM 1448)</name>
    <name type="common">Planctomyces brasiliensis</name>
    <dbReference type="NCBI Taxonomy" id="756272"/>
    <lineage>
        <taxon>Bacteria</taxon>
        <taxon>Pseudomonadati</taxon>
        <taxon>Planctomycetota</taxon>
        <taxon>Planctomycetia</taxon>
        <taxon>Planctomycetales</taxon>
        <taxon>Planctomycetaceae</taxon>
        <taxon>Rubinisphaera</taxon>
    </lineage>
</organism>
<accession>F0SNL0</accession>
<evidence type="ECO:0000313" key="2">
    <source>
        <dbReference type="Proteomes" id="UP000006860"/>
    </source>
</evidence>
<dbReference type="KEGG" id="pbs:Plabr_0215"/>
<name>F0SNL0_RUBBR</name>